<dbReference type="WBParaSite" id="Pan_g22329.t1">
    <property type="protein sequence ID" value="Pan_g22329.t1"/>
    <property type="gene ID" value="Pan_g22329"/>
</dbReference>
<keyword evidence="1" id="KW-0812">Transmembrane</keyword>
<proteinExistence type="predicted"/>
<evidence type="ECO:0000256" key="1">
    <source>
        <dbReference type="SAM" id="Phobius"/>
    </source>
</evidence>
<keyword evidence="1" id="KW-1133">Transmembrane helix</keyword>
<feature type="transmembrane region" description="Helical" evidence="1">
    <location>
        <begin position="38"/>
        <end position="62"/>
    </location>
</feature>
<protein>
    <submittedName>
        <fullName evidence="3">G_PROTEIN_RECEP_F1_2 domain-containing protein</fullName>
    </submittedName>
</protein>
<name>A0A7E4VLD5_PANRE</name>
<accession>A0A7E4VLD5</accession>
<dbReference type="Proteomes" id="UP000492821">
    <property type="component" value="Unassembled WGS sequence"/>
</dbReference>
<reference evidence="2" key="1">
    <citation type="journal article" date="2013" name="Genetics">
        <title>The draft genome and transcriptome of Panagrellus redivivus are shaped by the harsh demands of a free-living lifestyle.</title>
        <authorList>
            <person name="Srinivasan J."/>
            <person name="Dillman A.R."/>
            <person name="Macchietto M.G."/>
            <person name="Heikkinen L."/>
            <person name="Lakso M."/>
            <person name="Fracchia K.M."/>
            <person name="Antoshechkin I."/>
            <person name="Mortazavi A."/>
            <person name="Wong G."/>
            <person name="Sternberg P.W."/>
        </authorList>
    </citation>
    <scope>NUCLEOTIDE SEQUENCE [LARGE SCALE GENOMIC DNA]</scope>
    <source>
        <strain evidence="2">MT8872</strain>
    </source>
</reference>
<evidence type="ECO:0000313" key="2">
    <source>
        <dbReference type="Proteomes" id="UP000492821"/>
    </source>
</evidence>
<keyword evidence="2" id="KW-1185">Reference proteome</keyword>
<feature type="transmembrane region" description="Helical" evidence="1">
    <location>
        <begin position="114"/>
        <end position="138"/>
    </location>
</feature>
<reference evidence="3" key="2">
    <citation type="submission" date="2020-10" db="UniProtKB">
        <authorList>
            <consortium name="WormBaseParasite"/>
        </authorList>
    </citation>
    <scope>IDENTIFICATION</scope>
</reference>
<sequence>MIVITVIYPVIVDGYQNASNFHCRTHPLNIECESYSNLTYISTVASNVTFAVLSFLLIVLAVYKASTEIRSKALAKLERRMLIYTIFTTMLFILRFSISFLYRVSVDCVDFFYGIWLLVYFMEHYLPMFLLPVFNCVYRQSLITFVMSKRSKKINVTVVTTFQ</sequence>
<organism evidence="2 3">
    <name type="scientific">Panagrellus redivivus</name>
    <name type="common">Microworm</name>
    <dbReference type="NCBI Taxonomy" id="6233"/>
    <lineage>
        <taxon>Eukaryota</taxon>
        <taxon>Metazoa</taxon>
        <taxon>Ecdysozoa</taxon>
        <taxon>Nematoda</taxon>
        <taxon>Chromadorea</taxon>
        <taxon>Rhabditida</taxon>
        <taxon>Tylenchina</taxon>
        <taxon>Panagrolaimomorpha</taxon>
        <taxon>Panagrolaimoidea</taxon>
        <taxon>Panagrolaimidae</taxon>
        <taxon>Panagrellus</taxon>
    </lineage>
</organism>
<evidence type="ECO:0000313" key="3">
    <source>
        <dbReference type="WBParaSite" id="Pan_g22329.t1"/>
    </source>
</evidence>
<dbReference type="AlphaFoldDB" id="A0A7E4VLD5"/>
<keyword evidence="1" id="KW-0472">Membrane</keyword>
<feature type="transmembrane region" description="Helical" evidence="1">
    <location>
        <begin position="82"/>
        <end position="102"/>
    </location>
</feature>